<feature type="transmembrane region" description="Helical" evidence="1">
    <location>
        <begin position="156"/>
        <end position="176"/>
    </location>
</feature>
<dbReference type="AlphaFoldDB" id="A0A344TPF2"/>
<proteinExistence type="predicted"/>
<dbReference type="OrthoDB" id="1154861at2"/>
<organism evidence="2 3">
    <name type="scientific">Runella rosea</name>
    <dbReference type="NCBI Taxonomy" id="2259595"/>
    <lineage>
        <taxon>Bacteria</taxon>
        <taxon>Pseudomonadati</taxon>
        <taxon>Bacteroidota</taxon>
        <taxon>Cytophagia</taxon>
        <taxon>Cytophagales</taxon>
        <taxon>Spirosomataceae</taxon>
        <taxon>Runella</taxon>
    </lineage>
</organism>
<keyword evidence="1" id="KW-1133">Transmembrane helix</keyword>
<gene>
    <name evidence="2" type="ORF">DR864_23680</name>
</gene>
<dbReference type="Proteomes" id="UP000251993">
    <property type="component" value="Chromosome"/>
</dbReference>
<feature type="transmembrane region" description="Helical" evidence="1">
    <location>
        <begin position="418"/>
        <end position="437"/>
    </location>
</feature>
<feature type="transmembrane region" description="Helical" evidence="1">
    <location>
        <begin position="444"/>
        <end position="462"/>
    </location>
</feature>
<feature type="transmembrane region" description="Helical" evidence="1">
    <location>
        <begin position="361"/>
        <end position="382"/>
    </location>
</feature>
<dbReference type="KEGG" id="run:DR864_23680"/>
<keyword evidence="1" id="KW-0472">Membrane</keyword>
<protein>
    <submittedName>
        <fullName evidence="2">Uncharacterized protein</fullName>
    </submittedName>
</protein>
<feature type="transmembrane region" description="Helical" evidence="1">
    <location>
        <begin position="237"/>
        <end position="268"/>
    </location>
</feature>
<evidence type="ECO:0000256" key="1">
    <source>
        <dbReference type="SAM" id="Phobius"/>
    </source>
</evidence>
<evidence type="ECO:0000313" key="2">
    <source>
        <dbReference type="EMBL" id="AXE20523.1"/>
    </source>
</evidence>
<keyword evidence="1" id="KW-0812">Transmembrane</keyword>
<feature type="transmembrane region" description="Helical" evidence="1">
    <location>
        <begin position="280"/>
        <end position="298"/>
    </location>
</feature>
<dbReference type="EMBL" id="CP030850">
    <property type="protein sequence ID" value="AXE20523.1"/>
    <property type="molecule type" value="Genomic_DNA"/>
</dbReference>
<feature type="transmembrane region" description="Helical" evidence="1">
    <location>
        <begin position="12"/>
        <end position="29"/>
    </location>
</feature>
<name>A0A344TPF2_9BACT</name>
<sequence length="468" mass="52843">MLNYLPKYYMSQAIGLFIIIFAAISVLFISNILPLLWVFPVLFEVIAFFYFSAVYTRKWANVSSVLYQKMLFLMAFAIRVAFVFISYFFFDYMTGQPFEFEAGDSVGYHGEGMWVAGLLKDGKFDVYFEYIGKNYSDMGYPLYLGVLYSIVGDEVLIPRIIKALLGAFTCVLVYRIASRNFGEGAGRIAGILAMLVPNLIYYCGLHLKETEMVFLVVIFINLADTILRAQRFNFKNVLLLCLVGASLFFFRTVLAVCLWASLFVAAFFISSRISGTGKKVGIVVLVLVAGGLIFFSSLGDNVQEYIGGGDKNLTKQMYNYANRAGGKSNKLAQYGSKSVFLPLMLLAPFPTLVDTQQPNAMMMAGAFFTRNVYAFFVFVTLFVMYKRKLWRNHALLLSIVFSYLFVLASSGFALSERFHLPVVPFLLILASFGITQMNSSNKKYYFPYLLFIAVLVIGWNWFKLAGRA</sequence>
<keyword evidence="3" id="KW-1185">Reference proteome</keyword>
<reference evidence="2 3" key="1">
    <citation type="submission" date="2018-07" db="EMBL/GenBank/DDBJ databases">
        <title>Genome sequencing of Runella.</title>
        <authorList>
            <person name="Baek M.-G."/>
            <person name="Yi H."/>
        </authorList>
    </citation>
    <scope>NUCLEOTIDE SEQUENCE [LARGE SCALE GENOMIC DNA]</scope>
    <source>
        <strain evidence="2 3">HYN0085</strain>
    </source>
</reference>
<evidence type="ECO:0000313" key="3">
    <source>
        <dbReference type="Proteomes" id="UP000251993"/>
    </source>
</evidence>
<accession>A0A344TPF2</accession>
<feature type="transmembrane region" description="Helical" evidence="1">
    <location>
        <begin position="188"/>
        <end position="207"/>
    </location>
</feature>
<feature type="transmembrane region" description="Helical" evidence="1">
    <location>
        <begin position="67"/>
        <end position="90"/>
    </location>
</feature>
<feature type="transmembrane region" description="Helical" evidence="1">
    <location>
        <begin position="213"/>
        <end position="230"/>
    </location>
</feature>
<feature type="transmembrane region" description="Helical" evidence="1">
    <location>
        <begin position="394"/>
        <end position="412"/>
    </location>
</feature>
<feature type="transmembrane region" description="Helical" evidence="1">
    <location>
        <begin position="35"/>
        <end position="55"/>
    </location>
</feature>